<sequence length="248" mass="27393">MARIIISGLTAAGKTTHTALLADELRYDRLHITDLLLQELDGGQGSSVGVWFHRMAEIESLRDGGDADDRVDNILRESMLRHDDLVVDAWALPWYSSGEAIRIWIGSDRLSRAWKCAVSSPAERSMSQVECVRLIDEKDDLSRRRFLGRYGFDLYSDRSPFDFVLDNSHLIAEPSRSSADLGISRFHKVVVACAQAAMSGCFDPLQKILDDPDPALGACLVGLGATYADLWAGDLTSASRCIVPSRHL</sequence>
<dbReference type="SUPFAM" id="SSF52540">
    <property type="entry name" value="P-loop containing nucleoside triphosphate hydrolases"/>
    <property type="match status" value="1"/>
</dbReference>
<gene>
    <name evidence="1" type="ORF">BDK92_1553</name>
</gene>
<keyword evidence="2" id="KW-1185">Reference proteome</keyword>
<evidence type="ECO:0000313" key="2">
    <source>
        <dbReference type="Proteomes" id="UP000277671"/>
    </source>
</evidence>
<evidence type="ECO:0000313" key="1">
    <source>
        <dbReference type="EMBL" id="RKR87278.1"/>
    </source>
</evidence>
<dbReference type="RefSeq" id="WP_121155911.1">
    <property type="nucleotide sequence ID" value="NZ_RBKT01000001.1"/>
</dbReference>
<reference evidence="1 2" key="1">
    <citation type="submission" date="2018-10" db="EMBL/GenBank/DDBJ databases">
        <title>Sequencing the genomes of 1000 actinobacteria strains.</title>
        <authorList>
            <person name="Klenk H.-P."/>
        </authorList>
    </citation>
    <scope>NUCLEOTIDE SEQUENCE [LARGE SCALE GENOMIC DNA]</scope>
    <source>
        <strain evidence="1 2">DSM 45175</strain>
    </source>
</reference>
<comment type="caution">
    <text evidence="1">The sequence shown here is derived from an EMBL/GenBank/DDBJ whole genome shotgun (WGS) entry which is preliminary data.</text>
</comment>
<dbReference type="GO" id="GO:0016301">
    <property type="term" value="F:kinase activity"/>
    <property type="evidence" value="ECO:0007669"/>
    <property type="project" value="UniProtKB-KW"/>
</dbReference>
<name>A0A495JFG4_9ACTN</name>
<keyword evidence="1" id="KW-0418">Kinase</keyword>
<keyword evidence="1" id="KW-0808">Transferase</keyword>
<dbReference type="OrthoDB" id="9805030at2"/>
<dbReference type="AlphaFoldDB" id="A0A495JFG4"/>
<dbReference type="Proteomes" id="UP000277671">
    <property type="component" value="Unassembled WGS sequence"/>
</dbReference>
<accession>A0A495JFG4</accession>
<dbReference type="EMBL" id="RBKT01000001">
    <property type="protein sequence ID" value="RKR87278.1"/>
    <property type="molecule type" value="Genomic_DNA"/>
</dbReference>
<organism evidence="1 2">
    <name type="scientific">Micromonospora pisi</name>
    <dbReference type="NCBI Taxonomy" id="589240"/>
    <lineage>
        <taxon>Bacteria</taxon>
        <taxon>Bacillati</taxon>
        <taxon>Actinomycetota</taxon>
        <taxon>Actinomycetes</taxon>
        <taxon>Micromonosporales</taxon>
        <taxon>Micromonosporaceae</taxon>
        <taxon>Micromonospora</taxon>
    </lineage>
</organism>
<dbReference type="Gene3D" id="3.40.50.300">
    <property type="entry name" value="P-loop containing nucleotide triphosphate hydrolases"/>
    <property type="match status" value="1"/>
</dbReference>
<protein>
    <submittedName>
        <fullName evidence="1">Cytidylate kinase</fullName>
    </submittedName>
</protein>
<proteinExistence type="predicted"/>
<dbReference type="InterPro" id="IPR027417">
    <property type="entry name" value="P-loop_NTPase"/>
</dbReference>